<dbReference type="InterPro" id="IPR005625">
    <property type="entry name" value="PepSY-ass_TM"/>
</dbReference>
<feature type="transmembrane region" description="Helical" evidence="1">
    <location>
        <begin position="12"/>
        <end position="37"/>
    </location>
</feature>
<gene>
    <name evidence="2" type="ORF">SSIM_06700</name>
</gene>
<dbReference type="RefSeq" id="WP_023015515.1">
    <property type="nucleotide sequence ID" value="NZ_AXDY01000005.1"/>
</dbReference>
<reference evidence="2 3" key="1">
    <citation type="journal article" date="2013" name="Genome Announc.">
        <title>Draft Genome Sequence of Staphylococcus simulans UMC-CNS-990, Isolated from a Case of Chronic Bovine Mastitis.</title>
        <authorList>
            <person name="Calcutt M.J."/>
            <person name="Foecking M.F."/>
            <person name="Hsieh H.Y."/>
            <person name="Perry J."/>
            <person name="Stewart G.C."/>
            <person name="Middleton J.R."/>
        </authorList>
    </citation>
    <scope>NUCLEOTIDE SEQUENCE [LARGE SCALE GENOMIC DNA]</scope>
    <source>
        <strain evidence="2 3">UMC-CNS-990</strain>
    </source>
</reference>
<name>A0ABP2YTL9_STASI</name>
<feature type="transmembrane region" description="Helical" evidence="1">
    <location>
        <begin position="182"/>
        <end position="201"/>
    </location>
</feature>
<keyword evidence="1" id="KW-0472">Membrane</keyword>
<sequence>MKPNTFNPMQRLHFYAAVFITPLLITLTLSGIAYLFFPEVENQLYKHEFYGQSEHTKQQSMTDAIKQIEKEHPGYTINKVSVMESPYNNRITIGDMEGNSYYIFLDNHNQIVDQQNAKYTYSNMVRSIHSSLSTENTAINYLVELTACWTVFMILSGIYMLVRKKLLKSNNKVLKFQKWHAIVGLIIAIPMLILVFTGLPWSGFMGAKINQISTAYPQLGQTQLVANPPKSEANEIPWALRQKAAPQSDGGGHHGGMAMPMTNIPGQLSLDKVIHNAKKQGLTRPFAIVYPTSPDGSFTLSKASNSGVTGFDVAPEKETTRYMDQYTGKQLGKVDYQDYGILAKWLTWGIPLHEGHLFGMANKIINLLVCIAFLGGIIFGFMSWFRRLKHMKQAEMLPRRVKKPMSISLIITLIILGVLMPLFGFSLIIVFIIETLLYLKDKRNKQLN</sequence>
<comment type="caution">
    <text evidence="2">The sequence shown here is derived from an EMBL/GenBank/DDBJ whole genome shotgun (WGS) entry which is preliminary data.</text>
</comment>
<evidence type="ECO:0000313" key="2">
    <source>
        <dbReference type="EMBL" id="ERS93386.1"/>
    </source>
</evidence>
<organism evidence="2 3">
    <name type="scientific">Staphylococcus simulans UMC-CNS-990</name>
    <dbReference type="NCBI Taxonomy" id="1405498"/>
    <lineage>
        <taxon>Bacteria</taxon>
        <taxon>Bacillati</taxon>
        <taxon>Bacillota</taxon>
        <taxon>Bacilli</taxon>
        <taxon>Bacillales</taxon>
        <taxon>Staphylococcaceae</taxon>
        <taxon>Staphylococcus</taxon>
    </lineage>
</organism>
<dbReference type="PANTHER" id="PTHR34219">
    <property type="entry name" value="IRON-REGULATED INNER MEMBRANE PROTEIN-RELATED"/>
    <property type="match status" value="1"/>
</dbReference>
<protein>
    <submittedName>
        <fullName evidence="2">Sulfite reductase subunit alpha</fullName>
    </submittedName>
</protein>
<dbReference type="Pfam" id="PF03929">
    <property type="entry name" value="PepSY_TM"/>
    <property type="match status" value="1"/>
</dbReference>
<dbReference type="Proteomes" id="UP000017131">
    <property type="component" value="Unassembled WGS sequence"/>
</dbReference>
<dbReference type="EMBL" id="AXDY01000005">
    <property type="protein sequence ID" value="ERS93386.1"/>
    <property type="molecule type" value="Genomic_DNA"/>
</dbReference>
<dbReference type="PANTHER" id="PTHR34219:SF1">
    <property type="entry name" value="PEPSY DOMAIN-CONTAINING PROTEIN"/>
    <property type="match status" value="1"/>
</dbReference>
<keyword evidence="3" id="KW-1185">Reference proteome</keyword>
<feature type="transmembrane region" description="Helical" evidence="1">
    <location>
        <begin position="141"/>
        <end position="162"/>
    </location>
</feature>
<proteinExistence type="predicted"/>
<feature type="transmembrane region" description="Helical" evidence="1">
    <location>
        <begin position="364"/>
        <end position="385"/>
    </location>
</feature>
<feature type="transmembrane region" description="Helical" evidence="1">
    <location>
        <begin position="406"/>
        <end position="433"/>
    </location>
</feature>
<evidence type="ECO:0000313" key="3">
    <source>
        <dbReference type="Proteomes" id="UP000017131"/>
    </source>
</evidence>
<accession>A0ABP2YTL9</accession>
<evidence type="ECO:0000256" key="1">
    <source>
        <dbReference type="SAM" id="Phobius"/>
    </source>
</evidence>
<keyword evidence="1" id="KW-1133">Transmembrane helix</keyword>
<keyword evidence="1" id="KW-0812">Transmembrane</keyword>